<name>A0A379CF78_9FIRM</name>
<gene>
    <name evidence="1" type="ORF">NCTC11460_00910</name>
</gene>
<proteinExistence type="predicted"/>
<protein>
    <submittedName>
        <fullName evidence="1">Uncharacterized protein</fullName>
    </submittedName>
</protein>
<evidence type="ECO:0000313" key="1">
    <source>
        <dbReference type="EMBL" id="SUB60993.1"/>
    </source>
</evidence>
<dbReference type="AlphaFoldDB" id="A0A379CF78"/>
<dbReference type="Proteomes" id="UP000255101">
    <property type="component" value="Unassembled WGS sequence"/>
</dbReference>
<dbReference type="EMBL" id="UGTB01000004">
    <property type="protein sequence ID" value="SUB60993.1"/>
    <property type="molecule type" value="Genomic_DNA"/>
</dbReference>
<accession>A0A379CF78</accession>
<organism evidence="1 2">
    <name type="scientific">Peptostreptococcus anaerobius</name>
    <dbReference type="NCBI Taxonomy" id="1261"/>
    <lineage>
        <taxon>Bacteria</taxon>
        <taxon>Bacillati</taxon>
        <taxon>Bacillota</taxon>
        <taxon>Clostridia</taxon>
        <taxon>Peptostreptococcales</taxon>
        <taxon>Peptostreptococcaceae</taxon>
        <taxon>Peptostreptococcus</taxon>
    </lineage>
</organism>
<sequence>MGRSQECVDRELKGIRMGLIEPGYIKISDPNGTKKIKAVIDCVSDEISFKALENNRAIKEKRERPYRSQEIVNLRVKKFKLEKKLNEFNFLLDQSREGISTKLFKISLLPDSGLIVIDDVSKVIRKDVELAKDLRKSHVKWSENDGVFKGYLSVANLIGVKNTIKKYEAKYSASYKRK</sequence>
<evidence type="ECO:0000313" key="2">
    <source>
        <dbReference type="Proteomes" id="UP000255101"/>
    </source>
</evidence>
<reference evidence="1 2" key="1">
    <citation type="submission" date="2018-06" db="EMBL/GenBank/DDBJ databases">
        <authorList>
            <consortium name="Pathogen Informatics"/>
            <person name="Doyle S."/>
        </authorList>
    </citation>
    <scope>NUCLEOTIDE SEQUENCE [LARGE SCALE GENOMIC DNA]</scope>
    <source>
        <strain evidence="1 2">NCTC11460</strain>
    </source>
</reference>